<evidence type="ECO:0000313" key="6">
    <source>
        <dbReference type="Proteomes" id="UP000243494"/>
    </source>
</evidence>
<feature type="domain" description="HTH marR-type" evidence="4">
    <location>
        <begin position="4"/>
        <end position="136"/>
    </location>
</feature>
<dbReference type="InterPro" id="IPR023187">
    <property type="entry name" value="Tscrpt_reg_MarR-type_CS"/>
</dbReference>
<accession>A0A371IS89</accession>
<dbReference type="AlphaFoldDB" id="A0A371IS89"/>
<dbReference type="InterPro" id="IPR000835">
    <property type="entry name" value="HTH_MarR-typ"/>
</dbReference>
<dbReference type="GO" id="GO:0003700">
    <property type="term" value="F:DNA-binding transcription factor activity"/>
    <property type="evidence" value="ECO:0007669"/>
    <property type="project" value="InterPro"/>
</dbReference>
<gene>
    <name evidence="5" type="ORF">CHF27_008885</name>
</gene>
<dbReference type="EMBL" id="NOJZ02000014">
    <property type="protein sequence ID" value="RDY23352.1"/>
    <property type="molecule type" value="Genomic_DNA"/>
</dbReference>
<comment type="caution">
    <text evidence="5">The sequence shown here is derived from an EMBL/GenBank/DDBJ whole genome shotgun (WGS) entry which is preliminary data.</text>
</comment>
<sequence>MKCEETLNGILMQVMRVHFLRTHSLLEETGLYHGQPPLLLLLEKENGQSQKMLADKLKVKPSTINVMIKRMEKTELIERKQDENDQRTSRIFITEKGREKCKKLYEINEEMEKECLQNFTVEEKIIIRRLLIQIKDNLKSCMD</sequence>
<dbReference type="RefSeq" id="WP_095406858.1">
    <property type="nucleotide sequence ID" value="NZ_NOJZ02000014.1"/>
</dbReference>
<dbReference type="PANTHER" id="PTHR42756:SF1">
    <property type="entry name" value="TRANSCRIPTIONAL REPRESSOR OF EMRAB OPERON"/>
    <property type="match status" value="1"/>
</dbReference>
<dbReference type="PROSITE" id="PS01117">
    <property type="entry name" value="HTH_MARR_1"/>
    <property type="match status" value="1"/>
</dbReference>
<dbReference type="PROSITE" id="PS50995">
    <property type="entry name" value="HTH_MARR_2"/>
    <property type="match status" value="1"/>
</dbReference>
<evidence type="ECO:0000256" key="2">
    <source>
        <dbReference type="ARBA" id="ARBA00023125"/>
    </source>
</evidence>
<organism evidence="5 6">
    <name type="scientific">Romboutsia maritimum</name>
    <dbReference type="NCBI Taxonomy" id="2020948"/>
    <lineage>
        <taxon>Bacteria</taxon>
        <taxon>Bacillati</taxon>
        <taxon>Bacillota</taxon>
        <taxon>Clostridia</taxon>
        <taxon>Peptostreptococcales</taxon>
        <taxon>Peptostreptococcaceae</taxon>
        <taxon>Romboutsia</taxon>
    </lineage>
</organism>
<evidence type="ECO:0000256" key="1">
    <source>
        <dbReference type="ARBA" id="ARBA00023015"/>
    </source>
</evidence>
<dbReference type="InterPro" id="IPR036388">
    <property type="entry name" value="WH-like_DNA-bd_sf"/>
</dbReference>
<keyword evidence="2" id="KW-0238">DNA-binding</keyword>
<name>A0A371IS89_9FIRM</name>
<protein>
    <submittedName>
        <fullName evidence="5">MarR family transcriptional regulator</fullName>
    </submittedName>
</protein>
<dbReference type="SUPFAM" id="SSF46785">
    <property type="entry name" value="Winged helix' DNA-binding domain"/>
    <property type="match status" value="1"/>
</dbReference>
<proteinExistence type="predicted"/>
<keyword evidence="6" id="KW-1185">Reference proteome</keyword>
<dbReference type="SMART" id="SM00347">
    <property type="entry name" value="HTH_MARR"/>
    <property type="match status" value="1"/>
</dbReference>
<dbReference type="OrthoDB" id="6462103at2"/>
<dbReference type="Pfam" id="PF01047">
    <property type="entry name" value="MarR"/>
    <property type="match status" value="1"/>
</dbReference>
<dbReference type="Gene3D" id="1.10.10.10">
    <property type="entry name" value="Winged helix-like DNA-binding domain superfamily/Winged helix DNA-binding domain"/>
    <property type="match status" value="1"/>
</dbReference>
<evidence type="ECO:0000313" key="5">
    <source>
        <dbReference type="EMBL" id="RDY23352.1"/>
    </source>
</evidence>
<keyword evidence="1" id="KW-0805">Transcription regulation</keyword>
<evidence type="ECO:0000259" key="4">
    <source>
        <dbReference type="PROSITE" id="PS50995"/>
    </source>
</evidence>
<dbReference type="PANTHER" id="PTHR42756">
    <property type="entry name" value="TRANSCRIPTIONAL REGULATOR, MARR"/>
    <property type="match status" value="1"/>
</dbReference>
<dbReference type="InterPro" id="IPR036390">
    <property type="entry name" value="WH_DNA-bd_sf"/>
</dbReference>
<reference evidence="5 6" key="1">
    <citation type="journal article" date="2017" name="Genome Announc.">
        <title>Draft Genome Sequence of Romboutsia maritimum sp. nov. Strain CCRI-22766(T), Isolated from Coastal Estuarine Mud.</title>
        <authorList>
            <person name="Maheux A.F."/>
            <person name="Boudreau D.K."/>
            <person name="Berube E."/>
            <person name="Boissinot M."/>
            <person name="Raymond F."/>
            <person name="Brodeur S."/>
            <person name="Corbeil J."/>
            <person name="Brightwell G."/>
            <person name="Broda D."/>
            <person name="Omar R.F."/>
            <person name="Bergeron M.G."/>
        </authorList>
    </citation>
    <scope>NUCLEOTIDE SEQUENCE [LARGE SCALE GENOMIC DNA]</scope>
    <source>
        <strain evidence="5 6">CCRI-22766</strain>
    </source>
</reference>
<dbReference type="GO" id="GO:0003677">
    <property type="term" value="F:DNA binding"/>
    <property type="evidence" value="ECO:0007669"/>
    <property type="project" value="UniProtKB-KW"/>
</dbReference>
<dbReference type="PRINTS" id="PR00598">
    <property type="entry name" value="HTHMARR"/>
</dbReference>
<evidence type="ECO:0000256" key="3">
    <source>
        <dbReference type="ARBA" id="ARBA00023163"/>
    </source>
</evidence>
<keyword evidence="3" id="KW-0804">Transcription</keyword>
<dbReference type="Proteomes" id="UP000243494">
    <property type="component" value="Unassembled WGS sequence"/>
</dbReference>